<organism evidence="2 3">
    <name type="scientific">Talaromyces proteolyticus</name>
    <dbReference type="NCBI Taxonomy" id="1131652"/>
    <lineage>
        <taxon>Eukaryota</taxon>
        <taxon>Fungi</taxon>
        <taxon>Dikarya</taxon>
        <taxon>Ascomycota</taxon>
        <taxon>Pezizomycotina</taxon>
        <taxon>Eurotiomycetes</taxon>
        <taxon>Eurotiomycetidae</taxon>
        <taxon>Eurotiales</taxon>
        <taxon>Trichocomaceae</taxon>
        <taxon>Talaromyces</taxon>
        <taxon>Talaromyces sect. Bacilispori</taxon>
    </lineage>
</organism>
<reference evidence="2" key="1">
    <citation type="submission" date="2021-12" db="EMBL/GenBank/DDBJ databases">
        <title>Convergent genome expansion in fungi linked to evolution of root-endophyte symbiosis.</title>
        <authorList>
            <consortium name="DOE Joint Genome Institute"/>
            <person name="Ke Y.-H."/>
            <person name="Bonito G."/>
            <person name="Liao H.-L."/>
            <person name="Looney B."/>
            <person name="Rojas-Flechas A."/>
            <person name="Nash J."/>
            <person name="Hameed K."/>
            <person name="Schadt C."/>
            <person name="Martin F."/>
            <person name="Crous P.W."/>
            <person name="Miettinen O."/>
            <person name="Magnuson J.K."/>
            <person name="Labbe J."/>
            <person name="Jacobson D."/>
            <person name="Doktycz M.J."/>
            <person name="Veneault-Fourrey C."/>
            <person name="Kuo A."/>
            <person name="Mondo S."/>
            <person name="Calhoun S."/>
            <person name="Riley R."/>
            <person name="Ohm R."/>
            <person name="LaButti K."/>
            <person name="Andreopoulos B."/>
            <person name="Pangilinan J."/>
            <person name="Nolan M."/>
            <person name="Tritt A."/>
            <person name="Clum A."/>
            <person name="Lipzen A."/>
            <person name="Daum C."/>
            <person name="Barry K."/>
            <person name="Grigoriev I.V."/>
            <person name="Vilgalys R."/>
        </authorList>
    </citation>
    <scope>NUCLEOTIDE SEQUENCE</scope>
    <source>
        <strain evidence="2">PMI_201</strain>
    </source>
</reference>
<keyword evidence="1" id="KW-0472">Membrane</keyword>
<accession>A0AAD4PV63</accession>
<evidence type="ECO:0000256" key="1">
    <source>
        <dbReference type="SAM" id="Phobius"/>
    </source>
</evidence>
<evidence type="ECO:0000313" key="3">
    <source>
        <dbReference type="Proteomes" id="UP001201262"/>
    </source>
</evidence>
<dbReference type="EMBL" id="JAJTJA010000014">
    <property type="protein sequence ID" value="KAH8690281.1"/>
    <property type="molecule type" value="Genomic_DNA"/>
</dbReference>
<keyword evidence="1" id="KW-0812">Transmembrane</keyword>
<keyword evidence="3" id="KW-1185">Reference proteome</keyword>
<dbReference type="Proteomes" id="UP001201262">
    <property type="component" value="Unassembled WGS sequence"/>
</dbReference>
<dbReference type="AlphaFoldDB" id="A0AAD4PV63"/>
<gene>
    <name evidence="2" type="ORF">BGW36DRAFT_433231</name>
</gene>
<proteinExistence type="predicted"/>
<protein>
    <submittedName>
        <fullName evidence="2">Uncharacterized protein</fullName>
    </submittedName>
</protein>
<comment type="caution">
    <text evidence="2">The sequence shown here is derived from an EMBL/GenBank/DDBJ whole genome shotgun (WGS) entry which is preliminary data.</text>
</comment>
<name>A0AAD4PV63_9EURO</name>
<evidence type="ECO:0000313" key="2">
    <source>
        <dbReference type="EMBL" id="KAH8690281.1"/>
    </source>
</evidence>
<feature type="transmembrane region" description="Helical" evidence="1">
    <location>
        <begin position="7"/>
        <end position="30"/>
    </location>
</feature>
<keyword evidence="1" id="KW-1133">Transmembrane helix</keyword>
<dbReference type="GeneID" id="70251532"/>
<sequence length="174" mass="20366">MTRMSRWYYAAVPAIAFIVVVWSLCWTPSWTGILSIDQSRWSSNPLRMNSNGPRLQKKLPAVALSNITASQRSSITNCVSNMIIVSDKEEQMSPSFQPEHDIISDLPEVYWDKENVDLQAYERIYSMNGLKEPTTRRDGWLLDRFKFLPMMEYAYERNEAARWFFFVEADTYIV</sequence>
<dbReference type="RefSeq" id="XP_046066564.1">
    <property type="nucleotide sequence ID" value="XM_046221245.1"/>
</dbReference>